<name>A0ABU4YYS0_9HYPH</name>
<dbReference type="InterPro" id="IPR011050">
    <property type="entry name" value="Pectin_lyase_fold/virulence"/>
</dbReference>
<feature type="region of interest" description="Disordered" evidence="1">
    <location>
        <begin position="1"/>
        <end position="25"/>
    </location>
</feature>
<dbReference type="InterPro" id="IPR005546">
    <property type="entry name" value="Autotransporte_beta"/>
</dbReference>
<feature type="domain" description="Autotransporter" evidence="2">
    <location>
        <begin position="672"/>
        <end position="947"/>
    </location>
</feature>
<dbReference type="InterPro" id="IPR006315">
    <property type="entry name" value="OM_autotransptr_brl_dom"/>
</dbReference>
<dbReference type="Proteomes" id="UP001271249">
    <property type="component" value="Unassembled WGS sequence"/>
</dbReference>
<keyword evidence="4" id="KW-1185">Reference proteome</keyword>
<protein>
    <submittedName>
        <fullName evidence="3">Autotransporter domain-containing protein</fullName>
    </submittedName>
</protein>
<dbReference type="SUPFAM" id="SSF103515">
    <property type="entry name" value="Autotransporter"/>
    <property type="match status" value="1"/>
</dbReference>
<organism evidence="3 4">
    <name type="scientific">Mesorhizobium captivum</name>
    <dbReference type="NCBI Taxonomy" id="3072319"/>
    <lineage>
        <taxon>Bacteria</taxon>
        <taxon>Pseudomonadati</taxon>
        <taxon>Pseudomonadota</taxon>
        <taxon>Alphaproteobacteria</taxon>
        <taxon>Hyphomicrobiales</taxon>
        <taxon>Phyllobacteriaceae</taxon>
        <taxon>Mesorhizobium</taxon>
    </lineage>
</organism>
<evidence type="ECO:0000313" key="3">
    <source>
        <dbReference type="EMBL" id="MDX8492106.1"/>
    </source>
</evidence>
<dbReference type="PROSITE" id="PS51208">
    <property type="entry name" value="AUTOTRANSPORTER"/>
    <property type="match status" value="1"/>
</dbReference>
<dbReference type="Gene3D" id="2.40.128.130">
    <property type="entry name" value="Autotransporter beta-domain"/>
    <property type="match status" value="1"/>
</dbReference>
<accession>A0ABU4YYS0</accession>
<reference evidence="3 4" key="1">
    <citation type="submission" date="2023-08" db="EMBL/GenBank/DDBJ databases">
        <title>Implementing the SeqCode for naming new Mesorhizobium species isolated from Vachellia karroo root nodules.</title>
        <authorList>
            <person name="Van Lill M."/>
        </authorList>
    </citation>
    <scope>NUCLEOTIDE SEQUENCE [LARGE SCALE GENOMIC DNA]</scope>
    <source>
        <strain evidence="3 4">VK22B</strain>
    </source>
</reference>
<feature type="compositionally biased region" description="Polar residues" evidence="1">
    <location>
        <begin position="1"/>
        <end position="11"/>
    </location>
</feature>
<dbReference type="SUPFAM" id="SSF51126">
    <property type="entry name" value="Pectin lyase-like"/>
    <property type="match status" value="1"/>
</dbReference>
<dbReference type="NCBIfam" id="TIGR01414">
    <property type="entry name" value="autotrans_barl"/>
    <property type="match status" value="1"/>
</dbReference>
<comment type="caution">
    <text evidence="3">The sequence shown here is derived from an EMBL/GenBank/DDBJ whole genome shotgun (WGS) entry which is preliminary data.</text>
</comment>
<dbReference type="Pfam" id="PF03797">
    <property type="entry name" value="Autotransporter"/>
    <property type="match status" value="1"/>
</dbReference>
<dbReference type="InterPro" id="IPR036709">
    <property type="entry name" value="Autotransporte_beta_dom_sf"/>
</dbReference>
<sequence>MSSIVDPTGTINVTQTGSVTTQSGGNHAIQPYMSPGLGAWTVNVDGSVKVLDADNEVYGIWLRAGGTVNVSSTGKVEGSRKGVVIEGGTANVENDGLIAGSRIAVHVLAGGAVENRNTMLGGVVFATSATPGSFVNKGNVSSNGGGFGVIMNGGGSLDNSGTVAFTNIGQGFWSQGNTTFTNSGTYTAKGDSSFSTPIYAVLLQNGNAVAINSGTIEGRDVGLFVSQGTADVTNSGTITATNVHAVALQTTGAASFKQTAGALNGGTHGLSVVTSGDTSVSISGGSVTGGLSSANGIGVRFGGGGKTQMSVANASITGAAAAIQGGTGSFDLSLLQGSIISGDVKLGSGNSSLKLETGASVDGDIDAEAGTNTLLLTGSGSGSFQGDFLNFASAQVDAAGGNWVLGGDATFVNGMEVVGGSLAVNGSLTGSVTVRAGARLGGTGTVGATTIDTGGVHGPGNSIGTQTVAGNYVNHGTLQIEATPDAADQVKVSGTVDITGATLELLMSPNSASSWNISNGPFVIIDNDNTDAVTGAFGAVSKNLLFLDEKLDYAGGDGNDVTLELVRNDVQFGEVGITPNQRAVAGAIDSLGSGNPLWNAIGLQTDVEATRDAFDQLTGEIHASAKTALVNDTRLVLDAINERLRAAFSGTGVTVLLPVMAFGEGGPELAPATTDRFAAWSTAIGSWGRGEADGNATLRRSTGGVVVGVDGLAFDAWRIGAIAGYSHTNFDVKDRASSGDSENYTLGLYGGTQWNQYGLRAGATYTWHNIETGRTVAFPGFADSLQAKYGAGTFHTFGEASYRVDTVPAAFEPFANLSHVSLRTDAYSESGGASALHAEGQTTQATFTTLGLRASTGFDLSGMRATAHGTVGWRHAYGDTIPLSTFTFGGSDAFAIEGVPIARDAAVVEAAIDLNLTDDAVFGVTYSGQLASGGQDHAFGARVGVNI</sequence>
<dbReference type="SMART" id="SM00869">
    <property type="entry name" value="Autotransporter"/>
    <property type="match status" value="1"/>
</dbReference>
<proteinExistence type="predicted"/>
<dbReference type="RefSeq" id="WP_320226094.1">
    <property type="nucleotide sequence ID" value="NZ_JAVIJC010000009.1"/>
</dbReference>
<dbReference type="EMBL" id="JAVIJC010000009">
    <property type="protein sequence ID" value="MDX8492106.1"/>
    <property type="molecule type" value="Genomic_DNA"/>
</dbReference>
<evidence type="ECO:0000259" key="2">
    <source>
        <dbReference type="PROSITE" id="PS51208"/>
    </source>
</evidence>
<evidence type="ECO:0000313" key="4">
    <source>
        <dbReference type="Proteomes" id="UP001271249"/>
    </source>
</evidence>
<evidence type="ECO:0000256" key="1">
    <source>
        <dbReference type="SAM" id="MobiDB-lite"/>
    </source>
</evidence>
<feature type="compositionally biased region" description="Low complexity" evidence="1">
    <location>
        <begin position="12"/>
        <end position="25"/>
    </location>
</feature>
<gene>
    <name evidence="3" type="ORF">RFN29_10990</name>
</gene>